<keyword evidence="1" id="KW-1133">Transmembrane helix</keyword>
<dbReference type="Proteomes" id="UP000198575">
    <property type="component" value="Unassembled WGS sequence"/>
</dbReference>
<gene>
    <name evidence="2" type="ORF">SAMN05216289_12714</name>
</gene>
<reference evidence="2 3" key="1">
    <citation type="submission" date="2016-10" db="EMBL/GenBank/DDBJ databases">
        <authorList>
            <person name="de Groot N.N."/>
        </authorList>
    </citation>
    <scope>NUCLEOTIDE SEQUENCE [LARGE SCALE GENOMIC DNA]</scope>
    <source>
        <strain evidence="2 3">CGMCC 1.7659</strain>
    </source>
</reference>
<evidence type="ECO:0000256" key="1">
    <source>
        <dbReference type="SAM" id="Phobius"/>
    </source>
</evidence>
<dbReference type="AlphaFoldDB" id="A0A1I4ZMZ8"/>
<organism evidence="2 3">
    <name type="scientific">Dokdonella immobilis</name>
    <dbReference type="NCBI Taxonomy" id="578942"/>
    <lineage>
        <taxon>Bacteria</taxon>
        <taxon>Pseudomonadati</taxon>
        <taxon>Pseudomonadota</taxon>
        <taxon>Gammaproteobacteria</taxon>
        <taxon>Lysobacterales</taxon>
        <taxon>Rhodanobacteraceae</taxon>
        <taxon>Dokdonella</taxon>
    </lineage>
</organism>
<evidence type="ECO:0000313" key="2">
    <source>
        <dbReference type="EMBL" id="SFN51350.1"/>
    </source>
</evidence>
<proteinExistence type="predicted"/>
<dbReference type="RefSeq" id="WP_139225049.1">
    <property type="nucleotide sequence ID" value="NZ_FOVF01000027.1"/>
</dbReference>
<feature type="transmembrane region" description="Helical" evidence="1">
    <location>
        <begin position="157"/>
        <end position="177"/>
    </location>
</feature>
<dbReference type="STRING" id="578942.SAMN05216289_12714"/>
<keyword evidence="1" id="KW-0812">Transmembrane</keyword>
<evidence type="ECO:0008006" key="4">
    <source>
        <dbReference type="Google" id="ProtNLM"/>
    </source>
</evidence>
<sequence length="186" mass="19455">MPASLSPPAVAADAIDRPARRLSRTCLVLAFVLVPAVAGVLALGWPESLSSAMPELGANVDLANLPRWRSGLIFVLALIPALLMAAALLEAGRCLAAFARRQYFSAETVRHMRRFSACVFWAAISGVGVPTLVILIATTAGPGPATLTISLGSDDLFLLLFAGISWQIASVLGRAVALAEDHAQIV</sequence>
<evidence type="ECO:0000313" key="3">
    <source>
        <dbReference type="Proteomes" id="UP000198575"/>
    </source>
</evidence>
<feature type="transmembrane region" description="Helical" evidence="1">
    <location>
        <begin position="72"/>
        <end position="96"/>
    </location>
</feature>
<accession>A0A1I4ZMZ8</accession>
<protein>
    <recommendedName>
        <fullName evidence="4">DUF2975 domain-containing protein</fullName>
    </recommendedName>
</protein>
<dbReference type="EMBL" id="FOVF01000027">
    <property type="protein sequence ID" value="SFN51350.1"/>
    <property type="molecule type" value="Genomic_DNA"/>
</dbReference>
<name>A0A1I4ZMZ8_9GAMM</name>
<keyword evidence="1" id="KW-0472">Membrane</keyword>
<keyword evidence="3" id="KW-1185">Reference proteome</keyword>
<feature type="transmembrane region" description="Helical" evidence="1">
    <location>
        <begin position="26"/>
        <end position="45"/>
    </location>
</feature>
<feature type="transmembrane region" description="Helical" evidence="1">
    <location>
        <begin position="117"/>
        <end position="137"/>
    </location>
</feature>